<keyword evidence="2" id="KW-1185">Reference proteome</keyword>
<gene>
    <name evidence="1" type="ORF">GCM10010832_05260</name>
</gene>
<proteinExistence type="predicted"/>
<sequence>MTKKIYTRNDLETVLSLLNEQEKNVNVNISLAKKIIEKTILDSEKLSLFCSKTIDVLKDVEFKHAEYEDIKRFVYREFEDIERGDERRKEKFNIYGLKKIVSLCEIYTQRYNIHIPDFQSDIFIYRVPNQREFDIAKQKFHEVLLYLKGDDVEEPENVTFCVRGTRKFIDMTVNELNNRAWLGFDFRNSEC</sequence>
<comment type="caution">
    <text evidence="1">The sequence shown here is derived from an EMBL/GenBank/DDBJ whole genome shotgun (WGS) entry which is preliminary data.</text>
</comment>
<protein>
    <submittedName>
        <fullName evidence="1">Uncharacterized protein</fullName>
    </submittedName>
</protein>
<evidence type="ECO:0000313" key="1">
    <source>
        <dbReference type="EMBL" id="GGE27523.1"/>
    </source>
</evidence>
<reference evidence="2" key="1">
    <citation type="journal article" date="2019" name="Int. J. Syst. Evol. Microbiol.">
        <title>The Global Catalogue of Microorganisms (GCM) 10K type strain sequencing project: providing services to taxonomists for standard genome sequencing and annotation.</title>
        <authorList>
            <consortium name="The Broad Institute Genomics Platform"/>
            <consortium name="The Broad Institute Genome Sequencing Center for Infectious Disease"/>
            <person name="Wu L."/>
            <person name="Ma J."/>
        </authorList>
    </citation>
    <scope>NUCLEOTIDE SEQUENCE [LARGE SCALE GENOMIC DNA]</scope>
    <source>
        <strain evidence="2">CGMCC 1.12931</strain>
    </source>
</reference>
<organism evidence="1 2">
    <name type="scientific">Psychroflexus planctonicus</name>
    <dbReference type="NCBI Taxonomy" id="1526575"/>
    <lineage>
        <taxon>Bacteria</taxon>
        <taxon>Pseudomonadati</taxon>
        <taxon>Bacteroidota</taxon>
        <taxon>Flavobacteriia</taxon>
        <taxon>Flavobacteriales</taxon>
        <taxon>Flavobacteriaceae</taxon>
        <taxon>Psychroflexus</taxon>
    </lineage>
</organism>
<name>A0ABQ1SCK6_9FLAO</name>
<evidence type="ECO:0000313" key="2">
    <source>
        <dbReference type="Proteomes" id="UP000599179"/>
    </source>
</evidence>
<dbReference type="RefSeq" id="WP_188457538.1">
    <property type="nucleotide sequence ID" value="NZ_BMGM01000002.1"/>
</dbReference>
<dbReference type="EMBL" id="BMGM01000002">
    <property type="protein sequence ID" value="GGE27523.1"/>
    <property type="molecule type" value="Genomic_DNA"/>
</dbReference>
<accession>A0ABQ1SCK6</accession>
<dbReference type="Proteomes" id="UP000599179">
    <property type="component" value="Unassembled WGS sequence"/>
</dbReference>